<dbReference type="Pfam" id="PF24973">
    <property type="entry name" value="EGF_LMN_ATRN"/>
    <property type="match status" value="1"/>
</dbReference>
<evidence type="ECO:0000256" key="7">
    <source>
        <dbReference type="ARBA" id="ARBA00023292"/>
    </source>
</evidence>
<dbReference type="FunFam" id="2.10.25.10:FF:000048">
    <property type="entry name" value="Netrin 3"/>
    <property type="match status" value="1"/>
</dbReference>
<keyword evidence="7 8" id="KW-0424">Laminin EGF-like domain</keyword>
<feature type="disulfide bond" evidence="8">
    <location>
        <begin position="230"/>
        <end position="239"/>
    </location>
</feature>
<dbReference type="GO" id="GO:0009887">
    <property type="term" value="P:animal organ morphogenesis"/>
    <property type="evidence" value="ECO:0007669"/>
    <property type="project" value="TreeGrafter"/>
</dbReference>
<comment type="caution">
    <text evidence="11">The sequence shown here is derived from an EMBL/GenBank/DDBJ whole genome shotgun (WGS) entry which is preliminary data.</text>
</comment>
<dbReference type="InterPro" id="IPR056863">
    <property type="entry name" value="LMN_ATRN_NET-like_EGF"/>
</dbReference>
<dbReference type="GO" id="GO:0005604">
    <property type="term" value="C:basement membrane"/>
    <property type="evidence" value="ECO:0007669"/>
    <property type="project" value="UniProtKB-ARBA"/>
</dbReference>
<evidence type="ECO:0000256" key="3">
    <source>
        <dbReference type="ARBA" id="ARBA00022729"/>
    </source>
</evidence>
<evidence type="ECO:0000256" key="5">
    <source>
        <dbReference type="ARBA" id="ARBA00023157"/>
    </source>
</evidence>
<dbReference type="CDD" id="cd00055">
    <property type="entry name" value="EGF_Lam"/>
    <property type="match status" value="2"/>
</dbReference>
<reference evidence="11" key="1">
    <citation type="submission" date="2017-09" db="EMBL/GenBank/DDBJ databases">
        <title>Contemporary evolution of a Lepidopteran species, Heliothis virescens, in response to modern agricultural practices.</title>
        <authorList>
            <person name="Fritz M.L."/>
            <person name="Deyonke A.M."/>
            <person name="Papanicolaou A."/>
            <person name="Micinski S."/>
            <person name="Westbrook J."/>
            <person name="Gould F."/>
        </authorList>
    </citation>
    <scope>NUCLEOTIDE SEQUENCE [LARGE SCALE GENOMIC DNA]</scope>
    <source>
        <strain evidence="11">HvINT-</strain>
        <tissue evidence="11">Whole body</tissue>
    </source>
</reference>
<dbReference type="GO" id="GO:0009888">
    <property type="term" value="P:tissue development"/>
    <property type="evidence" value="ECO:0007669"/>
    <property type="project" value="TreeGrafter"/>
</dbReference>
<feature type="domain" description="Laminin EGF-like" evidence="10">
    <location>
        <begin position="146"/>
        <end position="208"/>
    </location>
</feature>
<feature type="transmembrane region" description="Helical" evidence="9">
    <location>
        <begin position="123"/>
        <end position="141"/>
    </location>
</feature>
<proteinExistence type="predicted"/>
<feature type="disulfide bond" evidence="8">
    <location>
        <begin position="211"/>
        <end position="228"/>
    </location>
</feature>
<dbReference type="EMBL" id="NWSH01002314">
    <property type="protein sequence ID" value="PCG68544.1"/>
    <property type="molecule type" value="Genomic_DNA"/>
</dbReference>
<keyword evidence="6" id="KW-0325">Glycoprotein</keyword>
<comment type="caution">
    <text evidence="8">Lacks conserved residue(s) required for the propagation of feature annotation.</text>
</comment>
<dbReference type="PROSITE" id="PS01248">
    <property type="entry name" value="EGF_LAM_1"/>
    <property type="match status" value="1"/>
</dbReference>
<feature type="disulfide bond" evidence="8">
    <location>
        <begin position="242"/>
        <end position="256"/>
    </location>
</feature>
<keyword evidence="9" id="KW-0812">Transmembrane</keyword>
<keyword evidence="3" id="KW-0732">Signal</keyword>
<gene>
    <name evidence="11" type="ORF">B5V51_5111</name>
</gene>
<dbReference type="PROSITE" id="PS50027">
    <property type="entry name" value="EGF_LAM_2"/>
    <property type="match status" value="2"/>
</dbReference>
<organism evidence="11">
    <name type="scientific">Heliothis virescens</name>
    <name type="common">Tobacco budworm moth</name>
    <dbReference type="NCBI Taxonomy" id="7102"/>
    <lineage>
        <taxon>Eukaryota</taxon>
        <taxon>Metazoa</taxon>
        <taxon>Ecdysozoa</taxon>
        <taxon>Arthropoda</taxon>
        <taxon>Hexapoda</taxon>
        <taxon>Insecta</taxon>
        <taxon>Pterygota</taxon>
        <taxon>Neoptera</taxon>
        <taxon>Endopterygota</taxon>
        <taxon>Lepidoptera</taxon>
        <taxon>Glossata</taxon>
        <taxon>Ditrysia</taxon>
        <taxon>Noctuoidea</taxon>
        <taxon>Noctuidae</taxon>
        <taxon>Heliothinae</taxon>
        <taxon>Heliothis</taxon>
    </lineage>
</organism>
<feature type="domain" description="Laminin EGF-like" evidence="10">
    <location>
        <begin position="209"/>
        <end position="258"/>
    </location>
</feature>
<accession>A0A2A4JAJ1</accession>
<dbReference type="PANTHER" id="PTHR10574">
    <property type="entry name" value="NETRIN/LAMININ-RELATED"/>
    <property type="match status" value="1"/>
</dbReference>
<dbReference type="PANTHER" id="PTHR10574:SF365">
    <property type="entry name" value="NETRIN-A-RELATED"/>
    <property type="match status" value="1"/>
</dbReference>
<keyword evidence="4" id="KW-0677">Repeat</keyword>
<keyword evidence="9" id="KW-0472">Membrane</keyword>
<evidence type="ECO:0000313" key="11">
    <source>
        <dbReference type="EMBL" id="PCG68544.1"/>
    </source>
</evidence>
<evidence type="ECO:0000256" key="4">
    <source>
        <dbReference type="ARBA" id="ARBA00022737"/>
    </source>
</evidence>
<evidence type="ECO:0000256" key="8">
    <source>
        <dbReference type="PROSITE-ProRule" id="PRU00460"/>
    </source>
</evidence>
<keyword evidence="2" id="KW-0964">Secreted</keyword>
<evidence type="ECO:0000256" key="9">
    <source>
        <dbReference type="SAM" id="Phobius"/>
    </source>
</evidence>
<dbReference type="FunFam" id="2.10.25.10:FF:000188">
    <property type="entry name" value="Laminin subunit gamma 2"/>
    <property type="match status" value="1"/>
</dbReference>
<feature type="disulfide bond" evidence="8">
    <location>
        <begin position="209"/>
        <end position="221"/>
    </location>
</feature>
<dbReference type="SMART" id="SM00180">
    <property type="entry name" value="EGF_Lam"/>
    <property type="match status" value="2"/>
</dbReference>
<name>A0A2A4JAJ1_HELVI</name>
<dbReference type="AlphaFoldDB" id="A0A2A4JAJ1"/>
<feature type="disulfide bond" evidence="8">
    <location>
        <begin position="176"/>
        <end position="185"/>
    </location>
</feature>
<evidence type="ECO:0000259" key="10">
    <source>
        <dbReference type="PROSITE" id="PS50027"/>
    </source>
</evidence>
<dbReference type="InterPro" id="IPR002049">
    <property type="entry name" value="LE_dom"/>
</dbReference>
<evidence type="ECO:0000256" key="2">
    <source>
        <dbReference type="ARBA" id="ARBA00022525"/>
    </source>
</evidence>
<dbReference type="GO" id="GO:0008045">
    <property type="term" value="P:motor neuron axon guidance"/>
    <property type="evidence" value="ECO:0007669"/>
    <property type="project" value="TreeGrafter"/>
</dbReference>
<dbReference type="STRING" id="7102.A0A2A4JAJ1"/>
<sequence length="295" mass="32954">MEQLDDRHYVLSFPNLTKVHLTCSQDQYRNLYGSYLAEIPQGCALQTSIFTVTNHHDQVKGRVLKMLNIKYSNEDPYKATAKNILKLNSIDLSHLHSTNIRIASQEPVTLESSNLDTLYHTTIPVYLLIGASVLIISIVLIRRKECNCNGHARRCRFNMELYKLSGRASGGVCLKCRHYTAGRHCHYCREGYYRDPTKPITHKKACKPCDCHPVGASGKTCNQTSGQCPCKDGVTGTTCNRCAKGYQQSRSHIAPCIRIPRVVTAVQAMEAVDGDPGRAKPASVIERPTFELQSL</sequence>
<evidence type="ECO:0000256" key="6">
    <source>
        <dbReference type="ARBA" id="ARBA00023180"/>
    </source>
</evidence>
<dbReference type="InterPro" id="IPR050440">
    <property type="entry name" value="Laminin/Netrin_ECM"/>
</dbReference>
<keyword evidence="5 8" id="KW-1015">Disulfide bond</keyword>
<dbReference type="SUPFAM" id="SSF57196">
    <property type="entry name" value="EGF/Laminin"/>
    <property type="match status" value="2"/>
</dbReference>
<dbReference type="Pfam" id="PF00053">
    <property type="entry name" value="EGF_laminin"/>
    <property type="match status" value="1"/>
</dbReference>
<keyword evidence="9" id="KW-1133">Transmembrane helix</keyword>
<protein>
    <recommendedName>
        <fullName evidence="10">Laminin EGF-like domain-containing protein</fullName>
    </recommendedName>
</protein>
<dbReference type="Gene3D" id="2.10.25.10">
    <property type="entry name" value="Laminin"/>
    <property type="match status" value="2"/>
</dbReference>
<dbReference type="GO" id="GO:0016358">
    <property type="term" value="P:dendrite development"/>
    <property type="evidence" value="ECO:0007669"/>
    <property type="project" value="TreeGrafter"/>
</dbReference>
<dbReference type="GO" id="GO:0005576">
    <property type="term" value="C:extracellular region"/>
    <property type="evidence" value="ECO:0007669"/>
    <property type="project" value="UniProtKB-SubCell"/>
</dbReference>
<evidence type="ECO:0000256" key="1">
    <source>
        <dbReference type="ARBA" id="ARBA00004613"/>
    </source>
</evidence>
<comment type="subcellular location">
    <subcellularLocation>
        <location evidence="1">Secreted</location>
    </subcellularLocation>
</comment>